<feature type="compositionally biased region" description="Basic and acidic residues" evidence="1">
    <location>
        <begin position="242"/>
        <end position="275"/>
    </location>
</feature>
<dbReference type="Pfam" id="PF02174">
    <property type="entry name" value="IRS"/>
    <property type="match status" value="1"/>
</dbReference>
<dbReference type="InterPro" id="IPR002404">
    <property type="entry name" value="IRS_PTB"/>
</dbReference>
<dbReference type="RefSeq" id="XP_002734874.1">
    <property type="nucleotide sequence ID" value="XM_002734828.2"/>
</dbReference>
<protein>
    <submittedName>
        <fullName evidence="4">Uncharacterized protein LOC100376319</fullName>
    </submittedName>
</protein>
<feature type="domain" description="PH" evidence="2">
    <location>
        <begin position="1"/>
        <end position="112"/>
    </location>
</feature>
<evidence type="ECO:0000259" key="2">
    <source>
        <dbReference type="PROSITE" id="PS50003"/>
    </source>
</evidence>
<keyword evidence="3" id="KW-1185">Reference proteome</keyword>
<dbReference type="SMART" id="SM00310">
    <property type="entry name" value="PTBI"/>
    <property type="match status" value="1"/>
</dbReference>
<feature type="region of interest" description="Disordered" evidence="1">
    <location>
        <begin position="239"/>
        <end position="401"/>
    </location>
</feature>
<evidence type="ECO:0000313" key="4">
    <source>
        <dbReference type="RefSeq" id="XP_002734874.1"/>
    </source>
</evidence>
<feature type="compositionally biased region" description="Polar residues" evidence="1">
    <location>
        <begin position="316"/>
        <end position="329"/>
    </location>
</feature>
<feature type="region of interest" description="Disordered" evidence="1">
    <location>
        <begin position="545"/>
        <end position="579"/>
    </location>
</feature>
<organism evidence="3 4">
    <name type="scientific">Saccoglossus kowalevskii</name>
    <name type="common">Acorn worm</name>
    <dbReference type="NCBI Taxonomy" id="10224"/>
    <lineage>
        <taxon>Eukaryota</taxon>
        <taxon>Metazoa</taxon>
        <taxon>Hemichordata</taxon>
        <taxon>Enteropneusta</taxon>
        <taxon>Harrimaniidae</taxon>
        <taxon>Saccoglossus</taxon>
    </lineage>
</organism>
<dbReference type="PANTHER" id="PTHR21258">
    <property type="entry name" value="DOCKING PROTEIN RELATED"/>
    <property type="match status" value="1"/>
</dbReference>
<reference evidence="4" key="1">
    <citation type="submission" date="2025-08" db="UniProtKB">
        <authorList>
            <consortium name="RefSeq"/>
        </authorList>
    </citation>
    <scope>IDENTIFICATION</scope>
    <source>
        <tissue evidence="4">Testes</tissue>
    </source>
</reference>
<dbReference type="InterPro" id="IPR001849">
    <property type="entry name" value="PH_domain"/>
</dbReference>
<dbReference type="SMART" id="SM01244">
    <property type="entry name" value="IRS"/>
    <property type="match status" value="1"/>
</dbReference>
<accession>A0ABM0GQ54</accession>
<sequence>MDLKCGYLFYRNPSKETWYTVRPWARKWVEIRENRTSEGRSVLLEAYEDQNEFDKPVLCVLLKNVTLIRRTLERKQRYGLEIYSGDKPLLYLAGDNEGVIHEWIGVLKRALLPKINTVRKLPDVGSEFYRVWALPMATANRLRLNGEFLLAVTQQNFELYNENGTLCLKWHMKTLKRFVILNDSKSVAPADCGKILYVETGRGCQDGEGEFYFYSNQAKSILETIMSKINDAVEKLNIPQARKREGDERDDNCNERNPKENETEKQGQLDNRDAESVDTGISSASESSRISEVGIELQTDKTVTTKTDIDGDMSEKASTSVSGKVSVSDSPPCRPIELSNNTEKVSQLSETTDVTRKPNSGLDESGDNITSPHSSPLGTLGSCSPRSLRRASNSSSGYWSDAPESRYKEIANNEISDDSGHYQNINSQFYNHNSLTNEGRSQSVSFSLYSGADRITEPRRHSESGGHVYDWPIINYDTKQQRTVRLSKYLPHQEFRNSDILTDVATSDPEFSKIPAPFDLIDVHSLSGRIKLPVNKFCDVNKQTTALPDIPPEVPKRSTSLPKIRSSRRGDKKSKKSNRLSRFISSLAVKMSSPPSIKSSSKRYSYSQQMVTSSPTLSTGGSNNITYQVRRGKSCDDLDDYQSLRKPAENKLTTMNKTSLSTFRSSSTDLHSTRVYDALVGVRRLPEQTLVAVHTQRISYASINAEKPDIINVTQVRKDNDLVHPSTNVGKGIETLIDANNTEYGDDYVNMEDSVDYEHMNNCAIYINS</sequence>
<evidence type="ECO:0000256" key="1">
    <source>
        <dbReference type="SAM" id="MobiDB-lite"/>
    </source>
</evidence>
<feature type="compositionally biased region" description="Basic residues" evidence="1">
    <location>
        <begin position="565"/>
        <end position="579"/>
    </location>
</feature>
<proteinExistence type="predicted"/>
<feature type="compositionally biased region" description="Polar residues" evidence="1">
    <location>
        <begin position="338"/>
        <end position="352"/>
    </location>
</feature>
<dbReference type="InterPro" id="IPR011993">
    <property type="entry name" value="PH-like_dom_sf"/>
</dbReference>
<dbReference type="Proteomes" id="UP000694865">
    <property type="component" value="Unplaced"/>
</dbReference>
<dbReference type="PROSITE" id="PS50003">
    <property type="entry name" value="PH_DOMAIN"/>
    <property type="match status" value="1"/>
</dbReference>
<dbReference type="CDD" id="cd00821">
    <property type="entry name" value="PH"/>
    <property type="match status" value="1"/>
</dbReference>
<dbReference type="SUPFAM" id="SSF50729">
    <property type="entry name" value="PH domain-like"/>
    <property type="match status" value="2"/>
</dbReference>
<dbReference type="PANTHER" id="PTHR21258:SF62">
    <property type="entry name" value="INSULIN RECEPTOR SUBSTRATE 1"/>
    <property type="match status" value="1"/>
</dbReference>
<feature type="compositionally biased region" description="Low complexity" evidence="1">
    <location>
        <begin position="281"/>
        <end position="292"/>
    </location>
</feature>
<feature type="compositionally biased region" description="Polar residues" evidence="1">
    <location>
        <begin position="367"/>
        <end position="398"/>
    </location>
</feature>
<dbReference type="InterPro" id="IPR050996">
    <property type="entry name" value="Docking_Protein_DOK"/>
</dbReference>
<dbReference type="Gene3D" id="2.30.29.30">
    <property type="entry name" value="Pleckstrin-homology domain (PH domain)/Phosphotyrosine-binding domain (PTB)"/>
    <property type="match status" value="2"/>
</dbReference>
<evidence type="ECO:0000313" key="3">
    <source>
        <dbReference type="Proteomes" id="UP000694865"/>
    </source>
</evidence>
<name>A0ABM0GQ54_SACKO</name>
<gene>
    <name evidence="4" type="primary">LOC100376319</name>
</gene>
<dbReference type="GeneID" id="100376319"/>